<dbReference type="EMBL" id="CP045851">
    <property type="protein sequence ID" value="QGG94813.1"/>
    <property type="molecule type" value="Genomic_DNA"/>
</dbReference>
<reference evidence="1 2" key="1">
    <citation type="submission" date="2019-11" db="EMBL/GenBank/DDBJ databases">
        <authorList>
            <person name="He Y."/>
        </authorList>
    </citation>
    <scope>NUCLEOTIDE SEQUENCE [LARGE SCALE GENOMIC DNA]</scope>
    <source>
        <strain evidence="1 2">SCSIO 58843</strain>
    </source>
</reference>
<accession>A0A5Q2RGH6</accession>
<dbReference type="RefSeq" id="WP_153758921.1">
    <property type="nucleotide sequence ID" value="NZ_CP045851.1"/>
</dbReference>
<gene>
    <name evidence="1" type="ORF">GH723_06655</name>
</gene>
<protein>
    <submittedName>
        <fullName evidence="1">Ferritin-like domain-containing protein</fullName>
    </submittedName>
</protein>
<dbReference type="Proteomes" id="UP000334019">
    <property type="component" value="Chromosome"/>
</dbReference>
<organism evidence="1 2">
    <name type="scientific">Actinomarinicola tropica</name>
    <dbReference type="NCBI Taxonomy" id="2789776"/>
    <lineage>
        <taxon>Bacteria</taxon>
        <taxon>Bacillati</taxon>
        <taxon>Actinomycetota</taxon>
        <taxon>Acidimicrobiia</taxon>
        <taxon>Acidimicrobiales</taxon>
        <taxon>Iamiaceae</taxon>
        <taxon>Actinomarinicola</taxon>
    </lineage>
</organism>
<dbReference type="AlphaFoldDB" id="A0A5Q2RGH6"/>
<dbReference type="InterPro" id="IPR009078">
    <property type="entry name" value="Ferritin-like_SF"/>
</dbReference>
<dbReference type="GO" id="GO:0016491">
    <property type="term" value="F:oxidoreductase activity"/>
    <property type="evidence" value="ECO:0007669"/>
    <property type="project" value="InterPro"/>
</dbReference>
<proteinExistence type="predicted"/>
<evidence type="ECO:0000313" key="1">
    <source>
        <dbReference type="EMBL" id="QGG94813.1"/>
    </source>
</evidence>
<dbReference type="KEGG" id="atq:GH723_06655"/>
<dbReference type="InterPro" id="IPR012348">
    <property type="entry name" value="RNR-like"/>
</dbReference>
<dbReference type="CDD" id="cd00657">
    <property type="entry name" value="Ferritin_like"/>
    <property type="match status" value="1"/>
</dbReference>
<dbReference type="SUPFAM" id="SSF47240">
    <property type="entry name" value="Ferritin-like"/>
    <property type="match status" value="1"/>
</dbReference>
<dbReference type="Gene3D" id="1.10.620.20">
    <property type="entry name" value="Ribonucleotide Reductase, subunit A"/>
    <property type="match status" value="1"/>
</dbReference>
<keyword evidence="2" id="KW-1185">Reference proteome</keyword>
<sequence>MTDANDLDAILAVTNTDRDEAIHTVKDNADAIFTWDYEKGARPALNKLYEKAKHSQWNGETDLDWSIEVDQEELIRAAGGPPSAEGLAQLGVDVSRTSLAKWGEKEWMQWAVYNQNWSLSQFMHGEQGALICTAKIVETVPWIDAKYYAATQVMDEARHVEVFAKYLDDKLSGHFPINSHLRALLDDIINDSRWDMTYLGMQIMVEGLALAAFGVAQQTTADPLLKQLLRYVMSDEARHVAFGVLSLKEFYEGLSDAEMMDRQEFAYEAAIRMRNRFLQQEVWDEMGVDVREAIAIFNKPDEEKNKDPFQQLLFSKIVPNCKKLGLLDANDGWLRSRFDTLGVTQFEDWVDTGEEYEMLDAVSQDREAAG</sequence>
<name>A0A5Q2RGH6_9ACTN</name>
<evidence type="ECO:0000313" key="2">
    <source>
        <dbReference type="Proteomes" id="UP000334019"/>
    </source>
</evidence>